<evidence type="ECO:0000256" key="3">
    <source>
        <dbReference type="ARBA" id="ARBA00023163"/>
    </source>
</evidence>
<dbReference type="PROSITE" id="PS01081">
    <property type="entry name" value="HTH_TETR_1"/>
    <property type="match status" value="1"/>
</dbReference>
<protein>
    <recommendedName>
        <fullName evidence="5">HTH tetR-type domain-containing protein</fullName>
    </recommendedName>
</protein>
<keyword evidence="7" id="KW-1185">Reference proteome</keyword>
<accession>A0A176Z2M7</accession>
<name>A0A176Z2M7_9BRAD</name>
<dbReference type="RefSeq" id="WP_063696944.1">
    <property type="nucleotide sequence ID" value="NZ_LUUB01000026.1"/>
</dbReference>
<dbReference type="EMBL" id="LUUB01000026">
    <property type="protein sequence ID" value="OAF14981.1"/>
    <property type="molecule type" value="Genomic_DNA"/>
</dbReference>
<dbReference type="PANTHER" id="PTHR47506:SF7">
    <property type="entry name" value="TRANSCRIPTIONAL REGULATORY PROTEIN"/>
    <property type="match status" value="1"/>
</dbReference>
<comment type="caution">
    <text evidence="6">The sequence shown here is derived from an EMBL/GenBank/DDBJ whole genome shotgun (WGS) entry which is preliminary data.</text>
</comment>
<evidence type="ECO:0000313" key="7">
    <source>
        <dbReference type="Proteomes" id="UP000076959"/>
    </source>
</evidence>
<evidence type="ECO:0000256" key="2">
    <source>
        <dbReference type="ARBA" id="ARBA00023125"/>
    </source>
</evidence>
<reference evidence="6 7" key="1">
    <citation type="submission" date="2016-03" db="EMBL/GenBank/DDBJ databases">
        <title>Draft Genome Sequence of the Strain BR 10245 (Bradyrhizobium sp.) isolated from nodules of Centrolobium paraense.</title>
        <authorList>
            <person name="Simoes-Araujo J.L.Sr."/>
            <person name="Barauna A.C."/>
            <person name="Silva K."/>
            <person name="Zilli J.E."/>
        </authorList>
    </citation>
    <scope>NUCLEOTIDE SEQUENCE [LARGE SCALE GENOMIC DNA]</scope>
    <source>
        <strain evidence="6 7">BR 10245</strain>
    </source>
</reference>
<dbReference type="AlphaFoldDB" id="A0A176Z2M7"/>
<evidence type="ECO:0000259" key="5">
    <source>
        <dbReference type="PROSITE" id="PS50977"/>
    </source>
</evidence>
<dbReference type="PRINTS" id="PR00455">
    <property type="entry name" value="HTHTETR"/>
</dbReference>
<dbReference type="OrthoDB" id="9798857at2"/>
<dbReference type="SUPFAM" id="SSF48498">
    <property type="entry name" value="Tetracyclin repressor-like, C-terminal domain"/>
    <property type="match status" value="1"/>
</dbReference>
<dbReference type="Gene3D" id="1.10.357.10">
    <property type="entry name" value="Tetracycline Repressor, domain 2"/>
    <property type="match status" value="1"/>
</dbReference>
<organism evidence="6 7">
    <name type="scientific">Bradyrhizobium centrolobii</name>
    <dbReference type="NCBI Taxonomy" id="1505087"/>
    <lineage>
        <taxon>Bacteria</taxon>
        <taxon>Pseudomonadati</taxon>
        <taxon>Pseudomonadota</taxon>
        <taxon>Alphaproteobacteria</taxon>
        <taxon>Hyphomicrobiales</taxon>
        <taxon>Nitrobacteraceae</taxon>
        <taxon>Bradyrhizobium</taxon>
    </lineage>
</organism>
<evidence type="ECO:0000313" key="6">
    <source>
        <dbReference type="EMBL" id="OAF14981.1"/>
    </source>
</evidence>
<dbReference type="Gene3D" id="1.10.10.60">
    <property type="entry name" value="Homeodomain-like"/>
    <property type="match status" value="1"/>
</dbReference>
<evidence type="ECO:0000256" key="1">
    <source>
        <dbReference type="ARBA" id="ARBA00023015"/>
    </source>
</evidence>
<dbReference type="Proteomes" id="UP000076959">
    <property type="component" value="Unassembled WGS sequence"/>
</dbReference>
<proteinExistence type="predicted"/>
<evidence type="ECO:0000256" key="4">
    <source>
        <dbReference type="PROSITE-ProRule" id="PRU00335"/>
    </source>
</evidence>
<dbReference type="GO" id="GO:0003677">
    <property type="term" value="F:DNA binding"/>
    <property type="evidence" value="ECO:0007669"/>
    <property type="project" value="UniProtKB-UniRule"/>
</dbReference>
<dbReference type="InterPro" id="IPR009057">
    <property type="entry name" value="Homeodomain-like_sf"/>
</dbReference>
<dbReference type="Pfam" id="PF00440">
    <property type="entry name" value="TetR_N"/>
    <property type="match status" value="1"/>
</dbReference>
<keyword evidence="2 4" id="KW-0238">DNA-binding</keyword>
<feature type="DNA-binding region" description="H-T-H motif" evidence="4">
    <location>
        <begin position="32"/>
        <end position="51"/>
    </location>
</feature>
<dbReference type="SUPFAM" id="SSF46689">
    <property type="entry name" value="Homeodomain-like"/>
    <property type="match status" value="1"/>
</dbReference>
<sequence>MSYPAEHRHLTKQNIVRSARRLFNRRGFDTVSIDDVMADAGLTRGSFYSYFESKGDLYAETVTQILSEKQLLGGDGVSIDSRAFDSAAQFVRDYLSREHFDDIDGTCPLIAFPTDFLREEHRVRQAFETVLRVMIDIFEQAMQRNGQAARSRARAIATLCVGGMVLARSIEDRVLADEIREAAMNVALSLGQWPREGSAATERERLHSP</sequence>
<dbReference type="InterPro" id="IPR023772">
    <property type="entry name" value="DNA-bd_HTH_TetR-type_CS"/>
</dbReference>
<keyword evidence="1" id="KW-0805">Transcription regulation</keyword>
<dbReference type="InterPro" id="IPR036271">
    <property type="entry name" value="Tet_transcr_reg_TetR-rel_C_sf"/>
</dbReference>
<gene>
    <name evidence="6" type="ORF">AYJ54_41205</name>
</gene>
<feature type="domain" description="HTH tetR-type" evidence="5">
    <location>
        <begin position="9"/>
        <end position="69"/>
    </location>
</feature>
<dbReference type="PROSITE" id="PS50977">
    <property type="entry name" value="HTH_TETR_2"/>
    <property type="match status" value="1"/>
</dbReference>
<dbReference type="PANTHER" id="PTHR47506">
    <property type="entry name" value="TRANSCRIPTIONAL REGULATORY PROTEIN"/>
    <property type="match status" value="1"/>
</dbReference>
<keyword evidence="3" id="KW-0804">Transcription</keyword>
<dbReference type="InterPro" id="IPR001647">
    <property type="entry name" value="HTH_TetR"/>
</dbReference>